<gene>
    <name evidence="3" type="ORF">NCTC11923_01320</name>
</gene>
<accession>A0A3S4U281</accession>
<reference evidence="3 4" key="1">
    <citation type="submission" date="2018-12" db="EMBL/GenBank/DDBJ databases">
        <authorList>
            <consortium name="Pathogen Informatics"/>
        </authorList>
    </citation>
    <scope>NUCLEOTIDE SEQUENCE [LARGE SCALE GENOMIC DNA]</scope>
    <source>
        <strain evidence="3 4">NCTC11923</strain>
    </source>
</reference>
<dbReference type="Gene3D" id="1.10.10.10">
    <property type="entry name" value="Winged helix-like DNA-binding domain superfamily/Winged helix DNA-binding domain"/>
    <property type="match status" value="1"/>
</dbReference>
<feature type="domain" description="Transcription regulator PadR C-terminal" evidence="2">
    <location>
        <begin position="93"/>
        <end position="168"/>
    </location>
</feature>
<dbReference type="AlphaFoldDB" id="A0A3S4U281"/>
<dbReference type="SUPFAM" id="SSF46785">
    <property type="entry name" value="Winged helix' DNA-binding domain"/>
    <property type="match status" value="1"/>
</dbReference>
<dbReference type="PANTHER" id="PTHR43252:SF6">
    <property type="entry name" value="NEGATIVE TRANSCRIPTION REGULATOR PADR"/>
    <property type="match status" value="1"/>
</dbReference>
<evidence type="ECO:0000313" key="3">
    <source>
        <dbReference type="EMBL" id="VEG74682.1"/>
    </source>
</evidence>
<dbReference type="EMBL" id="LR134363">
    <property type="protein sequence ID" value="VEG74682.1"/>
    <property type="molecule type" value="Genomic_DNA"/>
</dbReference>
<organism evidence="3 4">
    <name type="scientific">Actinomyces slackii</name>
    <dbReference type="NCBI Taxonomy" id="52774"/>
    <lineage>
        <taxon>Bacteria</taxon>
        <taxon>Bacillati</taxon>
        <taxon>Actinomycetota</taxon>
        <taxon>Actinomycetes</taxon>
        <taxon>Actinomycetales</taxon>
        <taxon>Actinomycetaceae</taxon>
        <taxon>Actinomyces</taxon>
    </lineage>
</organism>
<evidence type="ECO:0000313" key="4">
    <source>
        <dbReference type="Proteomes" id="UP000276899"/>
    </source>
</evidence>
<dbReference type="InterPro" id="IPR005149">
    <property type="entry name" value="Tscrpt_reg_PadR_N"/>
</dbReference>
<dbReference type="Pfam" id="PF10400">
    <property type="entry name" value="Vir_act_alpha_C"/>
    <property type="match status" value="1"/>
</dbReference>
<dbReference type="Proteomes" id="UP000276899">
    <property type="component" value="Chromosome"/>
</dbReference>
<protein>
    <submittedName>
        <fullName evidence="3">Poly-beta-hydroxybutyrate-responsive repressor</fullName>
    </submittedName>
</protein>
<dbReference type="RefSeq" id="WP_026427336.1">
    <property type="nucleotide sequence ID" value="NZ_CBCRWE010000004.1"/>
</dbReference>
<dbReference type="InterPro" id="IPR036390">
    <property type="entry name" value="WH_DNA-bd_sf"/>
</dbReference>
<dbReference type="KEGG" id="asla:NCTC11923_01320"/>
<dbReference type="STRING" id="1278298.GCA_000428685_02518"/>
<dbReference type="PANTHER" id="PTHR43252">
    <property type="entry name" value="TRANSCRIPTIONAL REGULATOR YQJI"/>
    <property type="match status" value="1"/>
</dbReference>
<dbReference type="InterPro" id="IPR018309">
    <property type="entry name" value="Tscrpt_reg_PadR_C"/>
</dbReference>
<dbReference type="Pfam" id="PF03551">
    <property type="entry name" value="PadR"/>
    <property type="match status" value="1"/>
</dbReference>
<sequence length="181" mass="20304">MKLRHAILGMLANEPLSGYDISRAFASSVVHFWHADQSQVYRTINRLEADGSISTRVITQSGRPDRRLHSLTDAGRAELEAWLASPLEPRQPKDSLLARIFLAAPLGHHRVLSLLDEAERAIRADQEVLETIEFDEANLDTTLKAAILRYGIDGSRQELEWIERTRQAVQQDAARAGVTLN</sequence>
<dbReference type="InterPro" id="IPR036388">
    <property type="entry name" value="WH-like_DNA-bd_sf"/>
</dbReference>
<keyword evidence="4" id="KW-1185">Reference proteome</keyword>
<evidence type="ECO:0000259" key="1">
    <source>
        <dbReference type="Pfam" id="PF03551"/>
    </source>
</evidence>
<name>A0A3S4U281_9ACTO</name>
<proteinExistence type="predicted"/>
<evidence type="ECO:0000259" key="2">
    <source>
        <dbReference type="Pfam" id="PF10400"/>
    </source>
</evidence>
<feature type="domain" description="Transcription regulator PadR N-terminal" evidence="1">
    <location>
        <begin position="7"/>
        <end position="80"/>
    </location>
</feature>